<keyword evidence="1" id="KW-0472">Membrane</keyword>
<evidence type="ECO:0000313" key="2">
    <source>
        <dbReference type="EMBL" id="PAD78652.1"/>
    </source>
</evidence>
<comment type="caution">
    <text evidence="2">The sequence shown here is derived from an EMBL/GenBank/DDBJ whole genome shotgun (WGS) entry which is preliminary data.</text>
</comment>
<name>A0A268EZU5_9BACL</name>
<feature type="transmembrane region" description="Helical" evidence="1">
    <location>
        <begin position="134"/>
        <end position="156"/>
    </location>
</feature>
<dbReference type="EMBL" id="NPBY01000019">
    <property type="protein sequence ID" value="PAD78652.1"/>
    <property type="molecule type" value="Genomic_DNA"/>
</dbReference>
<feature type="transmembrane region" description="Helical" evidence="1">
    <location>
        <begin position="20"/>
        <end position="39"/>
    </location>
</feature>
<reference evidence="2 3" key="1">
    <citation type="submission" date="2017-07" db="EMBL/GenBank/DDBJ databases">
        <title>Isolation and whole genome analysis of endospore-forming bacteria from heroin.</title>
        <authorList>
            <person name="Kalinowski J."/>
            <person name="Ahrens B."/>
            <person name="Al-Dilaimi A."/>
            <person name="Winkler A."/>
            <person name="Wibberg D."/>
            <person name="Schleenbecker U."/>
            <person name="Ruckert C."/>
            <person name="Wolfel R."/>
            <person name="Grass G."/>
        </authorList>
    </citation>
    <scope>NUCLEOTIDE SEQUENCE [LARGE SCALE GENOMIC DNA]</scope>
    <source>
        <strain evidence="2 3">7537-G1</strain>
    </source>
</reference>
<organism evidence="2 3">
    <name type="scientific">Paenibacillus campinasensis</name>
    <dbReference type="NCBI Taxonomy" id="66347"/>
    <lineage>
        <taxon>Bacteria</taxon>
        <taxon>Bacillati</taxon>
        <taxon>Bacillota</taxon>
        <taxon>Bacilli</taxon>
        <taxon>Bacillales</taxon>
        <taxon>Paenibacillaceae</taxon>
        <taxon>Paenibacillus</taxon>
    </lineage>
</organism>
<dbReference type="AlphaFoldDB" id="A0A268EZU5"/>
<feature type="transmembrane region" description="Helical" evidence="1">
    <location>
        <begin position="168"/>
        <end position="192"/>
    </location>
</feature>
<proteinExistence type="predicted"/>
<feature type="transmembrane region" description="Helical" evidence="1">
    <location>
        <begin position="59"/>
        <end position="81"/>
    </location>
</feature>
<feature type="transmembrane region" description="Helical" evidence="1">
    <location>
        <begin position="107"/>
        <end position="128"/>
    </location>
</feature>
<feature type="transmembrane region" description="Helical" evidence="1">
    <location>
        <begin position="212"/>
        <end position="231"/>
    </location>
</feature>
<keyword evidence="1" id="KW-1133">Transmembrane helix</keyword>
<dbReference type="OrthoDB" id="1551065at2"/>
<protein>
    <submittedName>
        <fullName evidence="2">Uncharacterized protein</fullName>
    </submittedName>
</protein>
<evidence type="ECO:0000313" key="3">
    <source>
        <dbReference type="Proteomes" id="UP000215596"/>
    </source>
</evidence>
<evidence type="ECO:0000256" key="1">
    <source>
        <dbReference type="SAM" id="Phobius"/>
    </source>
</evidence>
<gene>
    <name evidence="2" type="ORF">CHH67_05970</name>
</gene>
<dbReference type="Proteomes" id="UP000215596">
    <property type="component" value="Unassembled WGS sequence"/>
</dbReference>
<keyword evidence="1" id="KW-0812">Transmembrane</keyword>
<sequence length="240" mass="26502">MNARALLRNDIRQMLKDPMLLASVIGPLAVFVFVRYLFRPLSVWVEERYAFDMMSHAEFAAMLLLTVIPLLAGVMTGLLMLDERDENLIAYFAVTPLTRKGYYRYRLLLPSGLACLMSAVYLLFGGIVDVRVEMLYPLLLTSAEAPCIALFLAAFAANKVEGLALSKLCGLLFVGPVLVFFVPGPWQAVGIILPTYWPSESYLQAASGESGLAAVTFGIGAAYHMLLLYIADRAFAKRMD</sequence>
<accession>A0A268EZU5</accession>